<dbReference type="AlphaFoldDB" id="A0A0D6JD53"/>
<feature type="transmembrane region" description="Helical" evidence="1">
    <location>
        <begin position="93"/>
        <end position="113"/>
    </location>
</feature>
<feature type="transmembrane region" description="Helical" evidence="1">
    <location>
        <begin position="12"/>
        <end position="45"/>
    </location>
</feature>
<evidence type="ECO:0000256" key="1">
    <source>
        <dbReference type="SAM" id="Phobius"/>
    </source>
</evidence>
<evidence type="ECO:0000313" key="2">
    <source>
        <dbReference type="EMBL" id="CPR17613.1"/>
    </source>
</evidence>
<dbReference type="EMBL" id="LN829119">
    <property type="protein sequence ID" value="CPR17613.1"/>
    <property type="molecule type" value="Genomic_DNA"/>
</dbReference>
<protein>
    <submittedName>
        <fullName evidence="2">Uncharacterized protein</fullName>
    </submittedName>
</protein>
<reference evidence="3" key="1">
    <citation type="submission" date="2015-02" db="EMBL/GenBank/DDBJ databases">
        <authorList>
            <person name="Chooi Y.-H."/>
        </authorList>
    </citation>
    <scope>NUCLEOTIDE SEQUENCE [LARGE SCALE GENOMIC DNA]</scope>
    <source>
        <strain evidence="3">strain Y</strain>
    </source>
</reference>
<organism evidence="2 3">
    <name type="scientific">Candidatus Filomicrobium marinum</name>
    <dbReference type="NCBI Taxonomy" id="1608628"/>
    <lineage>
        <taxon>Bacteria</taxon>
        <taxon>Pseudomonadati</taxon>
        <taxon>Pseudomonadota</taxon>
        <taxon>Alphaproteobacteria</taxon>
        <taxon>Hyphomicrobiales</taxon>
        <taxon>Hyphomicrobiaceae</taxon>
        <taxon>Filomicrobium</taxon>
    </lineage>
</organism>
<sequence length="122" mass="13409">MSQDRSLTASFFLGIVTTIMAIAGFAVLLVIELVAAMLAYIYLAIYNTELFGYLVREARQVLDVFSTQFETFFPDSANAAYATLLGELGPKSILLLLIGLAVGALIRLAFWMITRIFRAFAA</sequence>
<keyword evidence="3" id="KW-1185">Reference proteome</keyword>
<dbReference type="Proteomes" id="UP000033187">
    <property type="component" value="Chromosome 1"/>
</dbReference>
<dbReference type="RefSeq" id="WP_046477389.1">
    <property type="nucleotide sequence ID" value="NZ_LN829118.1"/>
</dbReference>
<accession>A0A0D6JD53</accession>
<proteinExistence type="predicted"/>
<keyword evidence="1" id="KW-0812">Transmembrane</keyword>
<gene>
    <name evidence="2" type="ORF">YBN1229_v1_1336</name>
</gene>
<evidence type="ECO:0000313" key="3">
    <source>
        <dbReference type="Proteomes" id="UP000033187"/>
    </source>
</evidence>
<dbReference type="KEGG" id="fil:BN1229_v1_1338"/>
<dbReference type="KEGG" id="fiy:BN1229_v1_1336"/>
<name>A0A0D6JD53_9HYPH</name>
<keyword evidence="1" id="KW-0472">Membrane</keyword>
<keyword evidence="1" id="KW-1133">Transmembrane helix</keyword>